<dbReference type="RefSeq" id="WP_004770727.1">
    <property type="nucleotide sequence ID" value="NZ_KB849357.1"/>
</dbReference>
<protein>
    <submittedName>
        <fullName evidence="1">Uncharacterized protein</fullName>
    </submittedName>
</protein>
<dbReference type="eggNOG" id="ENOG50342MI">
    <property type="taxonomic scope" value="Bacteria"/>
</dbReference>
<evidence type="ECO:0000313" key="2">
    <source>
        <dbReference type="Proteomes" id="UP000013049"/>
    </source>
</evidence>
<dbReference type="EMBL" id="APPC01000016">
    <property type="protein sequence ID" value="ENU92518.1"/>
    <property type="molecule type" value="Genomic_DNA"/>
</dbReference>
<gene>
    <name evidence="1" type="ORF">F971_01500</name>
</gene>
<name>N8W6M7_9GAMM</name>
<proteinExistence type="predicted"/>
<sequence>MNTDLIPYVPLSPRVQSKNRELVGICVQFFEIVDRSVCLSVKINHLQARGELAICPDQINDLADQLHQEQLDIDKLRKALESLIYPVFKGEEKIISPIWNNQETKVWIFQLNHIDRTLYMKTTYTDASQYLDSTLGALRIWRNSLQTGLDNPDVTFKTNDLVYLLHDLELKLEKVQDYVEDTE</sequence>
<dbReference type="AlphaFoldDB" id="N8W6M7"/>
<accession>N8W6M7</accession>
<dbReference type="HOGENOM" id="CLU_1472207_0_0_6"/>
<dbReference type="Proteomes" id="UP000013049">
    <property type="component" value="Unassembled WGS sequence"/>
</dbReference>
<dbReference type="PATRIC" id="fig|1217712.3.peg.1443"/>
<evidence type="ECO:0000313" key="1">
    <source>
        <dbReference type="EMBL" id="ENU92518.1"/>
    </source>
</evidence>
<reference evidence="1 2" key="1">
    <citation type="submission" date="2013-02" db="EMBL/GenBank/DDBJ databases">
        <title>The Genome Sequence of Acinetobacter sp. NIPH 758.</title>
        <authorList>
            <consortium name="The Broad Institute Genome Sequencing Platform"/>
            <consortium name="The Broad Institute Genome Sequencing Center for Infectious Disease"/>
            <person name="Cerqueira G."/>
            <person name="Feldgarden M."/>
            <person name="Courvalin P."/>
            <person name="Perichon B."/>
            <person name="Grillot-Courvalin C."/>
            <person name="Clermont D."/>
            <person name="Rocha E."/>
            <person name="Yoon E.-J."/>
            <person name="Nemec A."/>
            <person name="Walker B."/>
            <person name="Young S.K."/>
            <person name="Zeng Q."/>
            <person name="Gargeya S."/>
            <person name="Fitzgerald M."/>
            <person name="Haas B."/>
            <person name="Abouelleil A."/>
            <person name="Alvarado L."/>
            <person name="Arachchi H.M."/>
            <person name="Berlin A.M."/>
            <person name="Chapman S.B."/>
            <person name="Dewar J."/>
            <person name="Goldberg J."/>
            <person name="Griggs A."/>
            <person name="Gujja S."/>
            <person name="Hansen M."/>
            <person name="Howarth C."/>
            <person name="Imamovic A."/>
            <person name="Larimer J."/>
            <person name="McCowan C."/>
            <person name="Murphy C."/>
            <person name="Neiman D."/>
            <person name="Pearson M."/>
            <person name="Priest M."/>
            <person name="Roberts A."/>
            <person name="Saif S."/>
            <person name="Shea T."/>
            <person name="Sisk P."/>
            <person name="Sykes S."/>
            <person name="Wortman J."/>
            <person name="Nusbaum C."/>
            <person name="Birren B."/>
        </authorList>
    </citation>
    <scope>NUCLEOTIDE SEQUENCE [LARGE SCALE GENOMIC DNA]</scope>
    <source>
        <strain evidence="1 2">NIPH 758</strain>
    </source>
</reference>
<organism evidence="1 2">
    <name type="scientific">Acinetobacter vivianii</name>
    <dbReference type="NCBI Taxonomy" id="1776742"/>
    <lineage>
        <taxon>Bacteria</taxon>
        <taxon>Pseudomonadati</taxon>
        <taxon>Pseudomonadota</taxon>
        <taxon>Gammaproteobacteria</taxon>
        <taxon>Moraxellales</taxon>
        <taxon>Moraxellaceae</taxon>
        <taxon>Acinetobacter</taxon>
    </lineage>
</organism>
<comment type="caution">
    <text evidence="1">The sequence shown here is derived from an EMBL/GenBank/DDBJ whole genome shotgun (WGS) entry which is preliminary data.</text>
</comment>